<dbReference type="WBParaSite" id="HCON_00078210-00001">
    <property type="protein sequence ID" value="HCON_00078210-00001"/>
    <property type="gene ID" value="HCON_00078210"/>
</dbReference>
<dbReference type="InterPro" id="IPR000477">
    <property type="entry name" value="RT_dom"/>
</dbReference>
<evidence type="ECO:0000313" key="2">
    <source>
        <dbReference type="Proteomes" id="UP000025227"/>
    </source>
</evidence>
<dbReference type="InterPro" id="IPR008042">
    <property type="entry name" value="Retrotrans_Pao"/>
</dbReference>
<dbReference type="InterPro" id="IPR043128">
    <property type="entry name" value="Rev_trsase/Diguanyl_cyclase"/>
</dbReference>
<dbReference type="Pfam" id="PF05380">
    <property type="entry name" value="Peptidase_A17"/>
    <property type="match status" value="1"/>
</dbReference>
<dbReference type="SUPFAM" id="SSF56672">
    <property type="entry name" value="DNA/RNA polymerases"/>
    <property type="match status" value="1"/>
</dbReference>
<dbReference type="OMA" id="KINWDTG"/>
<dbReference type="InterPro" id="IPR043502">
    <property type="entry name" value="DNA/RNA_pol_sf"/>
</dbReference>
<dbReference type="OrthoDB" id="5920525at2759"/>
<accession>A0A7I4YBV2</accession>
<dbReference type="Pfam" id="PF00078">
    <property type="entry name" value="RVT_1"/>
    <property type="match status" value="1"/>
</dbReference>
<feature type="domain" description="Reverse transcriptase" evidence="1">
    <location>
        <begin position="111"/>
        <end position="228"/>
    </location>
</feature>
<sequence length="336" mass="38911">MARLKSLLKQYNQQPQLLQEFQKTFEEQLQKGIVEEVTPEMKRMKPRDATIHYLAYQVVITPEKKTTPRRIVFDASAHYSGEPSLNEVLHQGPLILPNLSGMLVRFRVGSIAMTADIEKAFLQVRLHEIDRDATRFLWAKDLSRPLVENNIVTYRFTRVTFGLNASPFLLATTINFHLETSTYDNKIATNIKDNMYADNLLLTAETREEALHQYREAKKIFNELNMNMREFASNDPDVRAQFDEKGKGTSTSVKVLGINWNTTTDTLVAKCNMQPLELITKRTVLHTIASVYDPLGWISPLMIRAKYFFQSLWTKSYKVTHFHRKTKQLGTNYSER</sequence>
<protein>
    <submittedName>
        <fullName evidence="3">Reverse transcriptase domain-containing protein</fullName>
    </submittedName>
</protein>
<dbReference type="PANTHER" id="PTHR47331">
    <property type="entry name" value="PHD-TYPE DOMAIN-CONTAINING PROTEIN"/>
    <property type="match status" value="1"/>
</dbReference>
<proteinExistence type="predicted"/>
<name>A0A7I4YBV2_HAECO</name>
<keyword evidence="2" id="KW-1185">Reference proteome</keyword>
<evidence type="ECO:0000313" key="3">
    <source>
        <dbReference type="WBParaSite" id="HCON_00078210-00001"/>
    </source>
</evidence>
<dbReference type="Proteomes" id="UP000025227">
    <property type="component" value="Unplaced"/>
</dbReference>
<dbReference type="Gene3D" id="3.10.10.10">
    <property type="entry name" value="HIV Type 1 Reverse Transcriptase, subunit A, domain 1"/>
    <property type="match status" value="1"/>
</dbReference>
<organism evidence="2 3">
    <name type="scientific">Haemonchus contortus</name>
    <name type="common">Barber pole worm</name>
    <dbReference type="NCBI Taxonomy" id="6289"/>
    <lineage>
        <taxon>Eukaryota</taxon>
        <taxon>Metazoa</taxon>
        <taxon>Ecdysozoa</taxon>
        <taxon>Nematoda</taxon>
        <taxon>Chromadorea</taxon>
        <taxon>Rhabditida</taxon>
        <taxon>Rhabditina</taxon>
        <taxon>Rhabditomorpha</taxon>
        <taxon>Strongyloidea</taxon>
        <taxon>Trichostrongylidae</taxon>
        <taxon>Haemonchus</taxon>
    </lineage>
</organism>
<evidence type="ECO:0000259" key="1">
    <source>
        <dbReference type="Pfam" id="PF00078"/>
    </source>
</evidence>
<dbReference type="AlphaFoldDB" id="A0A7I4YBV2"/>
<dbReference type="PANTHER" id="PTHR47331:SF1">
    <property type="entry name" value="GAG-LIKE PROTEIN"/>
    <property type="match status" value="1"/>
</dbReference>
<dbReference type="Gene3D" id="3.30.70.270">
    <property type="match status" value="1"/>
</dbReference>
<reference evidence="3" key="1">
    <citation type="submission" date="2020-12" db="UniProtKB">
        <authorList>
            <consortium name="WormBaseParasite"/>
        </authorList>
    </citation>
    <scope>IDENTIFICATION</scope>
    <source>
        <strain evidence="3">MHco3</strain>
    </source>
</reference>